<evidence type="ECO:0000259" key="2">
    <source>
        <dbReference type="Pfam" id="PF04782"/>
    </source>
</evidence>
<keyword evidence="4" id="KW-1185">Reference proteome</keyword>
<protein>
    <recommendedName>
        <fullName evidence="2">DUF632 domain-containing protein</fullName>
    </recommendedName>
</protein>
<feature type="non-terminal residue" evidence="3">
    <location>
        <position position="1"/>
    </location>
</feature>
<evidence type="ECO:0000313" key="3">
    <source>
        <dbReference type="EMBL" id="RDX98932.1"/>
    </source>
</evidence>
<feature type="domain" description="DUF632" evidence="2">
    <location>
        <begin position="97"/>
        <end position="260"/>
    </location>
</feature>
<evidence type="ECO:0000313" key="4">
    <source>
        <dbReference type="Proteomes" id="UP000257109"/>
    </source>
</evidence>
<dbReference type="STRING" id="157652.A0A371H807"/>
<dbReference type="AlphaFoldDB" id="A0A371H807"/>
<sequence length="312" mass="34974">MQPNLYEKFGGMFSGASTRNECGNSYTYCLDPSIVSRGVEVAKQMVEEEVSELELTSVAGDVNWAVTDKGASRRSSSKREKNVAEKNSSSHTAKDFLSSINDIEHRFIRPSESSREVLRLLEANKIKVGYFQAKRKLSMTTLLSVFQPICCIGKASPVFQEPAQKSNSWRTRSFQLSASNNALAEKKKKKEYIDDNGSDIVEEFYMIARSHSSTLDRLYAWEQNLYDEVKANQRAPVIDKAQSVAKDLHSMERNSDDSNKRSQEIQQAGTIRQNLTTEARAAAFIGDLSISTPKLTVVPKPTGCWHNKSVVR</sequence>
<proteinExistence type="predicted"/>
<organism evidence="3 4">
    <name type="scientific">Mucuna pruriens</name>
    <name type="common">Velvet bean</name>
    <name type="synonym">Dolichos pruriens</name>
    <dbReference type="NCBI Taxonomy" id="157652"/>
    <lineage>
        <taxon>Eukaryota</taxon>
        <taxon>Viridiplantae</taxon>
        <taxon>Streptophyta</taxon>
        <taxon>Embryophyta</taxon>
        <taxon>Tracheophyta</taxon>
        <taxon>Spermatophyta</taxon>
        <taxon>Magnoliopsida</taxon>
        <taxon>eudicotyledons</taxon>
        <taxon>Gunneridae</taxon>
        <taxon>Pentapetalae</taxon>
        <taxon>rosids</taxon>
        <taxon>fabids</taxon>
        <taxon>Fabales</taxon>
        <taxon>Fabaceae</taxon>
        <taxon>Papilionoideae</taxon>
        <taxon>50 kb inversion clade</taxon>
        <taxon>NPAAA clade</taxon>
        <taxon>indigoferoid/millettioid clade</taxon>
        <taxon>Phaseoleae</taxon>
        <taxon>Mucuna</taxon>
    </lineage>
</organism>
<comment type="caution">
    <text evidence="3">The sequence shown here is derived from an EMBL/GenBank/DDBJ whole genome shotgun (WGS) entry which is preliminary data.</text>
</comment>
<dbReference type="EMBL" id="QJKJ01003336">
    <property type="protein sequence ID" value="RDX98932.1"/>
    <property type="molecule type" value="Genomic_DNA"/>
</dbReference>
<name>A0A371H807_MUCPR</name>
<reference evidence="3" key="1">
    <citation type="submission" date="2018-05" db="EMBL/GenBank/DDBJ databases">
        <title>Draft genome of Mucuna pruriens seed.</title>
        <authorList>
            <person name="Nnadi N.E."/>
            <person name="Vos R."/>
            <person name="Hasami M.H."/>
            <person name="Devisetty U.K."/>
            <person name="Aguiy J.C."/>
        </authorList>
    </citation>
    <scope>NUCLEOTIDE SEQUENCE [LARGE SCALE GENOMIC DNA]</scope>
    <source>
        <strain evidence="3">JCA_2017</strain>
    </source>
</reference>
<dbReference type="InterPro" id="IPR006867">
    <property type="entry name" value="DUF632"/>
</dbReference>
<dbReference type="PANTHER" id="PTHR21450:SF35">
    <property type="entry name" value="TRANSCRIPTION FACTOR, PUTATIVE (DUF630 AND DUF632)-RELATED"/>
    <property type="match status" value="1"/>
</dbReference>
<dbReference type="Pfam" id="PF04782">
    <property type="entry name" value="DUF632"/>
    <property type="match status" value="1"/>
</dbReference>
<dbReference type="OrthoDB" id="1871118at2759"/>
<feature type="region of interest" description="Disordered" evidence="1">
    <location>
        <begin position="69"/>
        <end position="90"/>
    </location>
</feature>
<evidence type="ECO:0000256" key="1">
    <source>
        <dbReference type="SAM" id="MobiDB-lite"/>
    </source>
</evidence>
<gene>
    <name evidence="3" type="ORF">CR513_18087</name>
</gene>
<dbReference type="Proteomes" id="UP000257109">
    <property type="component" value="Unassembled WGS sequence"/>
</dbReference>
<dbReference type="PANTHER" id="PTHR21450">
    <property type="entry name" value="PROTEIN ALTERED PHOSPHATE STARVATION RESPONSE 1"/>
    <property type="match status" value="1"/>
</dbReference>
<accession>A0A371H807</accession>